<keyword evidence="4 5" id="KW-0238">DNA-binding</keyword>
<dbReference type="InterPro" id="IPR052224">
    <property type="entry name" value="THAP_domain_protein"/>
</dbReference>
<evidence type="ECO:0000256" key="5">
    <source>
        <dbReference type="PROSITE-ProRule" id="PRU00309"/>
    </source>
</evidence>
<keyword evidence="8" id="KW-1185">Reference proteome</keyword>
<proteinExistence type="predicted"/>
<feature type="domain" description="THAP-type" evidence="7">
    <location>
        <begin position="1"/>
        <end position="97"/>
    </location>
</feature>
<dbReference type="GO" id="GO:0008270">
    <property type="term" value="F:zinc ion binding"/>
    <property type="evidence" value="ECO:0007669"/>
    <property type="project" value="UniProtKB-KW"/>
</dbReference>
<sequence length="408" mass="44899">MPNQCVAANCTNKRADGFSLFQMPSDENLRAKWIQQIRRTRSGPNGKLWNPTKNSFLCCAHFTEDCFNPVSKLKQQFGIEMKQHKKFLLPGAVPSIFPRARGTESEASTAQPKKRRKSGAVEKRRRIEILGECMNQHQESSADTEERGDGAGSLEESDGGVPVDVNPTELQNSCDSGVQVSLRPPRKHKGIQFKGSGRTKGVQCRPTTVTVATQTNEDAEDKDAEDKDEEDKMSVSSASSWEDQVAVIADDPDYYPSSAEESDSEDEVAQPPQEDQPPQDDQPPRPDRRVFLCVLGLPSPADHNMGQLPFMFITGPSSRAQSGGNSVTNHTQVQSGRVRSPWKMGQPAILWKNCSRQHFVVGCNFVQRCDCNQSHPCSQSHGRSRNLCQVFHSAPESSAVQGSAATVG</sequence>
<dbReference type="PROSITE" id="PS50950">
    <property type="entry name" value="ZF_THAP"/>
    <property type="match status" value="1"/>
</dbReference>
<dbReference type="RefSeq" id="XP_019629279.1">
    <property type="nucleotide sequence ID" value="XM_019773720.1"/>
</dbReference>
<organism evidence="8 9">
    <name type="scientific">Branchiostoma belcheri</name>
    <name type="common">Amphioxus</name>
    <dbReference type="NCBI Taxonomy" id="7741"/>
    <lineage>
        <taxon>Eukaryota</taxon>
        <taxon>Metazoa</taxon>
        <taxon>Chordata</taxon>
        <taxon>Cephalochordata</taxon>
        <taxon>Leptocardii</taxon>
        <taxon>Amphioxiformes</taxon>
        <taxon>Branchiostomatidae</taxon>
        <taxon>Branchiostoma</taxon>
    </lineage>
</organism>
<dbReference type="AlphaFoldDB" id="A0A6P4Z5U2"/>
<feature type="region of interest" description="Disordered" evidence="6">
    <location>
        <begin position="319"/>
        <end position="340"/>
    </location>
</feature>
<evidence type="ECO:0000256" key="2">
    <source>
        <dbReference type="ARBA" id="ARBA00022771"/>
    </source>
</evidence>
<dbReference type="Pfam" id="PF05485">
    <property type="entry name" value="THAP"/>
    <property type="match status" value="1"/>
</dbReference>
<dbReference type="GeneID" id="109473728"/>
<dbReference type="KEGG" id="bbel:109473728"/>
<evidence type="ECO:0000256" key="4">
    <source>
        <dbReference type="ARBA" id="ARBA00023125"/>
    </source>
</evidence>
<name>A0A6P4Z5U2_BRABE</name>
<evidence type="ECO:0000259" key="7">
    <source>
        <dbReference type="PROSITE" id="PS50950"/>
    </source>
</evidence>
<dbReference type="InterPro" id="IPR006612">
    <property type="entry name" value="THAP_Znf"/>
</dbReference>
<keyword evidence="1" id="KW-0479">Metal-binding</keyword>
<dbReference type="PANTHER" id="PTHR46927:SF3">
    <property type="entry name" value="THAP-TYPE DOMAIN-CONTAINING PROTEIN"/>
    <property type="match status" value="1"/>
</dbReference>
<keyword evidence="3" id="KW-0862">Zinc</keyword>
<evidence type="ECO:0000256" key="3">
    <source>
        <dbReference type="ARBA" id="ARBA00022833"/>
    </source>
</evidence>
<feature type="compositionally biased region" description="Polar residues" evidence="6">
    <location>
        <begin position="205"/>
        <end position="216"/>
    </location>
</feature>
<evidence type="ECO:0000313" key="8">
    <source>
        <dbReference type="Proteomes" id="UP000515135"/>
    </source>
</evidence>
<protein>
    <submittedName>
        <fullName evidence="9">THAP domain-containing protein 4-like</fullName>
    </submittedName>
</protein>
<feature type="compositionally biased region" description="Polar residues" evidence="6">
    <location>
        <begin position="319"/>
        <end position="337"/>
    </location>
</feature>
<keyword evidence="2 5" id="KW-0863">Zinc-finger</keyword>
<reference evidence="9" key="1">
    <citation type="submission" date="2025-08" db="UniProtKB">
        <authorList>
            <consortium name="RefSeq"/>
        </authorList>
    </citation>
    <scope>IDENTIFICATION</scope>
    <source>
        <tissue evidence="9">Gonad</tissue>
    </source>
</reference>
<dbReference type="SUPFAM" id="SSF57716">
    <property type="entry name" value="Glucocorticoid receptor-like (DNA-binding domain)"/>
    <property type="match status" value="1"/>
</dbReference>
<evidence type="ECO:0000313" key="9">
    <source>
        <dbReference type="RefSeq" id="XP_019629279.1"/>
    </source>
</evidence>
<feature type="compositionally biased region" description="Basic and acidic residues" evidence="6">
    <location>
        <begin position="119"/>
        <end position="129"/>
    </location>
</feature>
<dbReference type="OrthoDB" id="6144846at2759"/>
<dbReference type="Proteomes" id="UP000515135">
    <property type="component" value="Unplaced"/>
</dbReference>
<dbReference type="SMART" id="SM00980">
    <property type="entry name" value="THAP"/>
    <property type="match status" value="1"/>
</dbReference>
<feature type="compositionally biased region" description="Acidic residues" evidence="6">
    <location>
        <begin position="217"/>
        <end position="231"/>
    </location>
</feature>
<evidence type="ECO:0000256" key="1">
    <source>
        <dbReference type="ARBA" id="ARBA00022723"/>
    </source>
</evidence>
<evidence type="ECO:0000256" key="6">
    <source>
        <dbReference type="SAM" id="MobiDB-lite"/>
    </source>
</evidence>
<accession>A0A6P4Z5U2</accession>
<feature type="compositionally biased region" description="Polar residues" evidence="6">
    <location>
        <begin position="168"/>
        <end position="179"/>
    </location>
</feature>
<gene>
    <name evidence="9" type="primary">LOC109473728</name>
</gene>
<dbReference type="GO" id="GO:0003677">
    <property type="term" value="F:DNA binding"/>
    <property type="evidence" value="ECO:0007669"/>
    <property type="project" value="UniProtKB-UniRule"/>
</dbReference>
<dbReference type="SMART" id="SM00692">
    <property type="entry name" value="DM3"/>
    <property type="match status" value="1"/>
</dbReference>
<dbReference type="PANTHER" id="PTHR46927">
    <property type="entry name" value="AGAP005574-PA"/>
    <property type="match status" value="1"/>
</dbReference>
<feature type="region of interest" description="Disordered" evidence="6">
    <location>
        <begin position="100"/>
        <end position="287"/>
    </location>
</feature>